<dbReference type="Pfam" id="PF02458">
    <property type="entry name" value="Transferase"/>
    <property type="match status" value="1"/>
</dbReference>
<dbReference type="InterPro" id="IPR023213">
    <property type="entry name" value="CAT-like_dom_sf"/>
</dbReference>
<accession>A0A5E4GKY1</accession>
<keyword evidence="2 4" id="KW-0808">Transferase</keyword>
<dbReference type="GO" id="GO:0016746">
    <property type="term" value="F:acyltransferase activity"/>
    <property type="evidence" value="ECO:0007669"/>
    <property type="project" value="UniProtKB-KW"/>
</dbReference>
<gene>
    <name evidence="4" type="ORF">ALMOND_2B014079</name>
</gene>
<evidence type="ECO:0000256" key="1">
    <source>
        <dbReference type="ARBA" id="ARBA00009861"/>
    </source>
</evidence>
<comment type="similarity">
    <text evidence="1">Belongs to the plant acyltransferase family.</text>
</comment>
<proteinExistence type="inferred from homology"/>
<dbReference type="AlphaFoldDB" id="A0A5E4GKY1"/>
<dbReference type="PANTHER" id="PTHR31623:SF122">
    <property type="entry name" value="HXXXD-TYPE ACYL-TRANSFERASE FAMILY PROTEIN"/>
    <property type="match status" value="1"/>
</dbReference>
<name>A0A5E4GKY1_PRUDU</name>
<evidence type="ECO:0000256" key="2">
    <source>
        <dbReference type="ARBA" id="ARBA00022679"/>
    </source>
</evidence>
<dbReference type="Gene3D" id="3.30.559.10">
    <property type="entry name" value="Chloramphenicol acetyltransferase-like domain"/>
    <property type="match status" value="2"/>
</dbReference>
<dbReference type="Gramene" id="VVA40535">
    <property type="protein sequence ID" value="VVA40535"/>
    <property type="gene ID" value="Prudul26B014079"/>
</dbReference>
<sequence>MKLSSVKQKMASEIKVEVIRKETIKPSSPTPHHLRTSSLSVCDQLQPEMYIPLLLFYPNNISDDVVNNIDRNSLFAERSKLLKTSLSEALTQFYPFAGEFEYNVSISCNDHGAGFIESQVNCPISKILENPDFEILKQLLPTAIKSKQSEAGHLLLVQVNLFECGGLTIGVNISHKVADAFTLSTFIKSWATIALGSASTASDHVLLPAEFGVAATLFPPQDVFNSPQPIVESIKKNCITKRFVFDASKIAALKSKAASAAVPNPTRVEVVSALIWKCALQASRSNLGFTKPSAWNQLVNMRKISGLARVENILGSLVWLFTVMTMESDEVELESLVQKLRKGIEEYKEKYANGFSGEDFIQTMEGLKNLIMKDSIETYGCTSWCRFSFYQADFGWGKPSWMSLCDIESMNTTLLMDMSDGVGIEALLCLEEEHMAIIERNEDLLAYASLNPSVV</sequence>
<evidence type="ECO:0000313" key="4">
    <source>
        <dbReference type="EMBL" id="VVA40535.1"/>
    </source>
</evidence>
<dbReference type="PANTHER" id="PTHR31623">
    <property type="entry name" value="F21J9.9"/>
    <property type="match status" value="1"/>
</dbReference>
<evidence type="ECO:0000313" key="5">
    <source>
        <dbReference type="Proteomes" id="UP000327085"/>
    </source>
</evidence>
<dbReference type="Proteomes" id="UP000327085">
    <property type="component" value="Unassembled WGS sequence"/>
</dbReference>
<reference evidence="5" key="1">
    <citation type="journal article" date="2020" name="Plant J.">
        <title>Transposons played a major role in the diversification between the closely related almond and peach genomes: results from the almond genome sequence.</title>
        <authorList>
            <person name="Alioto T."/>
            <person name="Alexiou K.G."/>
            <person name="Bardil A."/>
            <person name="Barteri F."/>
            <person name="Castanera R."/>
            <person name="Cruz F."/>
            <person name="Dhingra A."/>
            <person name="Duval H."/>
            <person name="Fernandez I Marti A."/>
            <person name="Frias L."/>
            <person name="Galan B."/>
            <person name="Garcia J.L."/>
            <person name="Howad W."/>
            <person name="Gomez-Garrido J."/>
            <person name="Gut M."/>
            <person name="Julca I."/>
            <person name="Morata J."/>
            <person name="Puigdomenech P."/>
            <person name="Ribeca P."/>
            <person name="Rubio Cabetas M.J."/>
            <person name="Vlasova A."/>
            <person name="Wirthensohn M."/>
            <person name="Garcia-Mas J."/>
            <person name="Gabaldon T."/>
            <person name="Casacuberta J.M."/>
            <person name="Arus P."/>
        </authorList>
    </citation>
    <scope>NUCLEOTIDE SEQUENCE [LARGE SCALE GENOMIC DNA]</scope>
    <source>
        <strain evidence="5">cv. Texas</strain>
    </source>
</reference>
<dbReference type="InParanoid" id="A0A5E4GKY1"/>
<organism evidence="4 5">
    <name type="scientific">Prunus dulcis</name>
    <name type="common">Almond</name>
    <name type="synonym">Amygdalus dulcis</name>
    <dbReference type="NCBI Taxonomy" id="3755"/>
    <lineage>
        <taxon>Eukaryota</taxon>
        <taxon>Viridiplantae</taxon>
        <taxon>Streptophyta</taxon>
        <taxon>Embryophyta</taxon>
        <taxon>Tracheophyta</taxon>
        <taxon>Spermatophyta</taxon>
        <taxon>Magnoliopsida</taxon>
        <taxon>eudicotyledons</taxon>
        <taxon>Gunneridae</taxon>
        <taxon>Pentapetalae</taxon>
        <taxon>rosids</taxon>
        <taxon>fabids</taxon>
        <taxon>Rosales</taxon>
        <taxon>Rosaceae</taxon>
        <taxon>Amygdaloideae</taxon>
        <taxon>Amygdaleae</taxon>
        <taxon>Prunus</taxon>
    </lineage>
</organism>
<keyword evidence="3 4" id="KW-0012">Acyltransferase</keyword>
<dbReference type="EMBL" id="CABIKO010001009">
    <property type="protein sequence ID" value="VVA40535.1"/>
    <property type="molecule type" value="Genomic_DNA"/>
</dbReference>
<dbReference type="OMA" id="EMMVEVI"/>
<evidence type="ECO:0000256" key="3">
    <source>
        <dbReference type="ARBA" id="ARBA00023315"/>
    </source>
</evidence>
<protein>
    <submittedName>
        <fullName evidence="4">PREDICTED: BAHD acyltransferase</fullName>
    </submittedName>
</protein>